<dbReference type="RefSeq" id="WP_115879341.1">
    <property type="nucleotide sequence ID" value="NZ_QTTQ01000010.1"/>
</dbReference>
<feature type="signal peptide" evidence="1">
    <location>
        <begin position="1"/>
        <end position="19"/>
    </location>
</feature>
<dbReference type="Pfam" id="PF14060">
    <property type="entry name" value="DUF4252"/>
    <property type="match status" value="1"/>
</dbReference>
<evidence type="ECO:0000313" key="2">
    <source>
        <dbReference type="EMBL" id="REE81769.1"/>
    </source>
</evidence>
<dbReference type="OrthoDB" id="705638at2"/>
<dbReference type="InterPro" id="IPR025348">
    <property type="entry name" value="DUF4252"/>
</dbReference>
<dbReference type="AlphaFoldDB" id="A0A3D9RPC7"/>
<sequence>MKKLIVLFAVAFMSFGTYAQNSIFDKFEDMDDVSSVIVNKEAFRMLAKFKGGGEEGQEYLEMVQNLESFRVFTTENLQVAQQMNDVVSKYLKSSKLVELMRVKDDDTNVKIYVRQGKDEDHVSELLMFVSGAGKYMKDSDSPVKAESVILSLTGEIDLNKISELTDSHIPNSSKHLKKQ</sequence>
<proteinExistence type="predicted"/>
<protein>
    <submittedName>
        <fullName evidence="2">Uncharacterized protein DUF4252</fullName>
    </submittedName>
</protein>
<dbReference type="EMBL" id="QTTQ01000010">
    <property type="protein sequence ID" value="REE81769.1"/>
    <property type="molecule type" value="Genomic_DNA"/>
</dbReference>
<evidence type="ECO:0000313" key="3">
    <source>
        <dbReference type="Proteomes" id="UP000256429"/>
    </source>
</evidence>
<organism evidence="2 3">
    <name type="scientific">Lutibacter oceani</name>
    <dbReference type="NCBI Taxonomy" id="1853311"/>
    <lineage>
        <taxon>Bacteria</taxon>
        <taxon>Pseudomonadati</taxon>
        <taxon>Bacteroidota</taxon>
        <taxon>Flavobacteriia</taxon>
        <taxon>Flavobacteriales</taxon>
        <taxon>Flavobacteriaceae</taxon>
        <taxon>Lutibacter</taxon>
    </lineage>
</organism>
<comment type="caution">
    <text evidence="2">The sequence shown here is derived from an EMBL/GenBank/DDBJ whole genome shotgun (WGS) entry which is preliminary data.</text>
</comment>
<keyword evidence="1" id="KW-0732">Signal</keyword>
<name>A0A3D9RPC7_9FLAO</name>
<feature type="chain" id="PRO_5017641614" evidence="1">
    <location>
        <begin position="20"/>
        <end position="179"/>
    </location>
</feature>
<gene>
    <name evidence="2" type="ORF">BX611_1305</name>
</gene>
<evidence type="ECO:0000256" key="1">
    <source>
        <dbReference type="SAM" id="SignalP"/>
    </source>
</evidence>
<keyword evidence="3" id="KW-1185">Reference proteome</keyword>
<reference evidence="2 3" key="1">
    <citation type="submission" date="2018-08" db="EMBL/GenBank/DDBJ databases">
        <title>Genomic Encyclopedia of Type Strains, Phase III (KMG-III): the genomes of soil and plant-associated and newly described type strains.</title>
        <authorList>
            <person name="Whitman W."/>
        </authorList>
    </citation>
    <scope>NUCLEOTIDE SEQUENCE [LARGE SCALE GENOMIC DNA]</scope>
    <source>
        <strain evidence="2 3">325-5</strain>
    </source>
</reference>
<dbReference type="Proteomes" id="UP000256429">
    <property type="component" value="Unassembled WGS sequence"/>
</dbReference>
<accession>A0A3D9RPC7</accession>